<sequence>MRLLAPVVRGSKIYCLATNSKSHLAEQGKPIPKQPYAFTRFFNSLVGPSESLVLSTEGTFPDVELEL</sequence>
<dbReference type="InterPro" id="IPR036663">
    <property type="entry name" value="Fumarylacetoacetase_C_sf"/>
</dbReference>
<accession>T1CJJ6</accession>
<dbReference type="PANTHER" id="PTHR42796">
    <property type="entry name" value="FUMARYLACETOACETATE HYDROLASE DOMAIN-CONTAINING PROTEIN 2A-RELATED"/>
    <property type="match status" value="1"/>
</dbReference>
<protein>
    <submittedName>
        <fullName evidence="4">Fumarylacetoacetate hydrolase domain-containing protein 2A</fullName>
    </submittedName>
</protein>
<dbReference type="PANTHER" id="PTHR42796:SF4">
    <property type="entry name" value="FUMARYLACETOACETATE HYDROLASE DOMAIN-CONTAINING PROTEIN 2A"/>
    <property type="match status" value="1"/>
</dbReference>
<comment type="caution">
    <text evidence="4">The sequence shown here is derived from an EMBL/GenBank/DDBJ whole genome shotgun (WGS) entry which is preliminary data.</text>
</comment>
<dbReference type="AlphaFoldDB" id="T1CJJ6"/>
<gene>
    <name evidence="4" type="ORF">B2A_00887</name>
</gene>
<comment type="similarity">
    <text evidence="1">Belongs to the FAH family.</text>
</comment>
<reference evidence="4" key="2">
    <citation type="journal article" date="2014" name="ISME J.">
        <title>Microbial stratification in low pH oxic and suboxic macroscopic growths along an acid mine drainage.</title>
        <authorList>
            <person name="Mendez-Garcia C."/>
            <person name="Mesa V."/>
            <person name="Sprenger R.R."/>
            <person name="Richter M."/>
            <person name="Diez M.S."/>
            <person name="Solano J."/>
            <person name="Bargiela R."/>
            <person name="Golyshina O.V."/>
            <person name="Manteca A."/>
            <person name="Ramos J.L."/>
            <person name="Gallego J.R."/>
            <person name="Llorente I."/>
            <person name="Martins Dos Santos V.A."/>
            <person name="Jensen O.N."/>
            <person name="Pelaez A.I."/>
            <person name="Sanchez J."/>
            <person name="Ferrer M."/>
        </authorList>
    </citation>
    <scope>NUCLEOTIDE SEQUENCE</scope>
</reference>
<name>T1CJJ6_9ZZZZ</name>
<keyword evidence="4" id="KW-0378">Hydrolase</keyword>
<proteinExistence type="inferred from homology"/>
<dbReference type="Pfam" id="PF01557">
    <property type="entry name" value="FAA_hydrolase"/>
    <property type="match status" value="1"/>
</dbReference>
<organism evidence="4">
    <name type="scientific">mine drainage metagenome</name>
    <dbReference type="NCBI Taxonomy" id="410659"/>
    <lineage>
        <taxon>unclassified sequences</taxon>
        <taxon>metagenomes</taxon>
        <taxon>ecological metagenomes</taxon>
    </lineage>
</organism>
<evidence type="ECO:0000256" key="1">
    <source>
        <dbReference type="ARBA" id="ARBA00010211"/>
    </source>
</evidence>
<dbReference type="InterPro" id="IPR011234">
    <property type="entry name" value="Fumarylacetoacetase-like_C"/>
</dbReference>
<dbReference type="GO" id="GO:0044281">
    <property type="term" value="P:small molecule metabolic process"/>
    <property type="evidence" value="ECO:0007669"/>
    <property type="project" value="UniProtKB-ARBA"/>
</dbReference>
<evidence type="ECO:0000259" key="3">
    <source>
        <dbReference type="Pfam" id="PF01557"/>
    </source>
</evidence>
<dbReference type="GO" id="GO:0016787">
    <property type="term" value="F:hydrolase activity"/>
    <property type="evidence" value="ECO:0007669"/>
    <property type="project" value="UniProtKB-KW"/>
</dbReference>
<keyword evidence="2" id="KW-0479">Metal-binding</keyword>
<dbReference type="GO" id="GO:0046872">
    <property type="term" value="F:metal ion binding"/>
    <property type="evidence" value="ECO:0007669"/>
    <property type="project" value="UniProtKB-KW"/>
</dbReference>
<evidence type="ECO:0000256" key="2">
    <source>
        <dbReference type="ARBA" id="ARBA00022723"/>
    </source>
</evidence>
<dbReference type="SUPFAM" id="SSF56529">
    <property type="entry name" value="FAH"/>
    <property type="match status" value="1"/>
</dbReference>
<reference evidence="4" key="1">
    <citation type="submission" date="2013-08" db="EMBL/GenBank/DDBJ databases">
        <authorList>
            <person name="Mendez C."/>
            <person name="Richter M."/>
            <person name="Ferrer M."/>
            <person name="Sanchez J."/>
        </authorList>
    </citation>
    <scope>NUCLEOTIDE SEQUENCE</scope>
</reference>
<feature type="domain" description="Fumarylacetoacetase-like C-terminal" evidence="3">
    <location>
        <begin position="12"/>
        <end position="67"/>
    </location>
</feature>
<feature type="non-terminal residue" evidence="4">
    <location>
        <position position="67"/>
    </location>
</feature>
<evidence type="ECO:0000313" key="4">
    <source>
        <dbReference type="EMBL" id="EQD67054.1"/>
    </source>
</evidence>
<dbReference type="InterPro" id="IPR051121">
    <property type="entry name" value="FAH"/>
</dbReference>
<dbReference type="Gene3D" id="3.90.850.10">
    <property type="entry name" value="Fumarylacetoacetase-like, C-terminal domain"/>
    <property type="match status" value="1"/>
</dbReference>
<dbReference type="EMBL" id="AUZZ01000679">
    <property type="protein sequence ID" value="EQD67054.1"/>
    <property type="molecule type" value="Genomic_DNA"/>
</dbReference>